<dbReference type="PANTHER" id="PTHR10000">
    <property type="entry name" value="PHOSPHOSERINE PHOSPHATASE"/>
    <property type="match status" value="1"/>
</dbReference>
<name>A0ABU7RAV7_9ACTN</name>
<dbReference type="EC" id="3.1.3.-" evidence="1"/>
<comment type="caution">
    <text evidence="1">The sequence shown here is derived from an EMBL/GenBank/DDBJ whole genome shotgun (WGS) entry which is preliminary data.</text>
</comment>
<dbReference type="SUPFAM" id="SSF56784">
    <property type="entry name" value="HAD-like"/>
    <property type="match status" value="1"/>
</dbReference>
<dbReference type="Gene3D" id="3.30.1240.10">
    <property type="match status" value="1"/>
</dbReference>
<organism evidence="1 2">
    <name type="scientific">Olsenella absiana</name>
    <dbReference type="NCBI Taxonomy" id="3115222"/>
    <lineage>
        <taxon>Bacteria</taxon>
        <taxon>Bacillati</taxon>
        <taxon>Actinomycetota</taxon>
        <taxon>Coriobacteriia</taxon>
        <taxon>Coriobacteriales</taxon>
        <taxon>Atopobiaceae</taxon>
        <taxon>Olsenella</taxon>
    </lineage>
</organism>
<evidence type="ECO:0000313" key="1">
    <source>
        <dbReference type="EMBL" id="MEE6147731.1"/>
    </source>
</evidence>
<dbReference type="PANTHER" id="PTHR10000:SF8">
    <property type="entry name" value="HAD SUPERFAMILY HYDROLASE-LIKE, TYPE 3"/>
    <property type="match status" value="1"/>
</dbReference>
<dbReference type="InterPro" id="IPR036412">
    <property type="entry name" value="HAD-like_sf"/>
</dbReference>
<dbReference type="InterPro" id="IPR023214">
    <property type="entry name" value="HAD_sf"/>
</dbReference>
<accession>A0ABU7RAV7</accession>
<keyword evidence="2" id="KW-1185">Reference proteome</keyword>
<dbReference type="Gene3D" id="3.40.50.1000">
    <property type="entry name" value="HAD superfamily/HAD-like"/>
    <property type="match status" value="1"/>
</dbReference>
<dbReference type="GO" id="GO:0016787">
    <property type="term" value="F:hydrolase activity"/>
    <property type="evidence" value="ECO:0007669"/>
    <property type="project" value="UniProtKB-KW"/>
</dbReference>
<reference evidence="1 2" key="1">
    <citation type="submission" date="2024-01" db="EMBL/GenBank/DDBJ databases">
        <title>Description of Olsenella sp. nov., isolated from pig feces.</title>
        <authorList>
            <person name="Chang Y.-H."/>
        </authorList>
    </citation>
    <scope>NUCLEOTIDE SEQUENCE [LARGE SCALE GENOMIC DNA]</scope>
    <source>
        <strain evidence="1 2">YH-ols2223</strain>
    </source>
</reference>
<proteinExistence type="predicted"/>
<evidence type="ECO:0000313" key="2">
    <source>
        <dbReference type="Proteomes" id="UP001332931"/>
    </source>
</evidence>
<dbReference type="RefSeq" id="WP_330958499.1">
    <property type="nucleotide sequence ID" value="NZ_JAZGJQ010000007.1"/>
</dbReference>
<sequence length="270" mass="28296">MVKLILADIDNTIMPKGCDQVGERVRAAFHAALDAGIRVGPCSGRGRDWVAPIFCGDEALFATGVTTNGLEVSLDGAMVRKVGFECEPLVELVRAVEGTPHAGVICFEGYTPYLVCGERADLLAAFPRYGEACVEAGEVPRAPINKANVFSATDEATTRALVARLNREVEGLDLDNALPTFSNVMPAGINKATGIDLLCEKIGCSLADVVVFGDAGNDLSMLSHVPDSVAVANATPEAAAAARWHIGACADDAVADAVLALARGEWPFVR</sequence>
<protein>
    <submittedName>
        <fullName evidence="1">HAD family hydrolase</fullName>
        <ecNumber evidence="1">3.1.3.-</ecNumber>
    </submittedName>
</protein>
<dbReference type="Pfam" id="PF08282">
    <property type="entry name" value="Hydrolase_3"/>
    <property type="match status" value="1"/>
</dbReference>
<dbReference type="EMBL" id="JAZGJQ010000007">
    <property type="protein sequence ID" value="MEE6147731.1"/>
    <property type="molecule type" value="Genomic_DNA"/>
</dbReference>
<gene>
    <name evidence="1" type="ORF">VXJ25_07025</name>
</gene>
<keyword evidence="1" id="KW-0378">Hydrolase</keyword>
<dbReference type="Proteomes" id="UP001332931">
    <property type="component" value="Unassembled WGS sequence"/>
</dbReference>